<dbReference type="AlphaFoldDB" id="A0A1F5MHG7"/>
<gene>
    <name evidence="1" type="ORF">A3I48_00180</name>
</gene>
<evidence type="ECO:0000313" key="2">
    <source>
        <dbReference type="Proteomes" id="UP000178859"/>
    </source>
</evidence>
<proteinExistence type="predicted"/>
<organism evidence="1 2">
    <name type="scientific">Candidatus Daviesbacteria bacterium RIFCSPLOWO2_02_FULL_36_7</name>
    <dbReference type="NCBI Taxonomy" id="1797792"/>
    <lineage>
        <taxon>Bacteria</taxon>
        <taxon>Candidatus Daviesiibacteriota</taxon>
    </lineage>
</organism>
<comment type="caution">
    <text evidence="1">The sequence shown here is derived from an EMBL/GenBank/DDBJ whole genome shotgun (WGS) entry which is preliminary data.</text>
</comment>
<name>A0A1F5MHG7_9BACT</name>
<evidence type="ECO:0000313" key="1">
    <source>
        <dbReference type="EMBL" id="OGE64779.1"/>
    </source>
</evidence>
<dbReference type="Proteomes" id="UP000178859">
    <property type="component" value="Unassembled WGS sequence"/>
</dbReference>
<sequence length="123" mass="13843">MTEAPNFFARRIIGKTEEFAKGEHPFQKPDDHFSVQLALGAREILAGAERDDVERILGLACVIMEIERLGLRDKMNPDFSPEGIAGLVKHYLEQQAPLDIGNGVMIRGNKKDLEKLEFLKPQL</sequence>
<protein>
    <submittedName>
        <fullName evidence="1">Uncharacterized protein</fullName>
    </submittedName>
</protein>
<reference evidence="1 2" key="1">
    <citation type="journal article" date="2016" name="Nat. Commun.">
        <title>Thousands of microbial genomes shed light on interconnected biogeochemical processes in an aquifer system.</title>
        <authorList>
            <person name="Anantharaman K."/>
            <person name="Brown C.T."/>
            <person name="Hug L.A."/>
            <person name="Sharon I."/>
            <person name="Castelle C.J."/>
            <person name="Probst A.J."/>
            <person name="Thomas B.C."/>
            <person name="Singh A."/>
            <person name="Wilkins M.J."/>
            <person name="Karaoz U."/>
            <person name="Brodie E.L."/>
            <person name="Williams K.H."/>
            <person name="Hubbard S.S."/>
            <person name="Banfield J.F."/>
        </authorList>
    </citation>
    <scope>NUCLEOTIDE SEQUENCE [LARGE SCALE GENOMIC DNA]</scope>
</reference>
<dbReference type="EMBL" id="MFDT01000041">
    <property type="protein sequence ID" value="OGE64779.1"/>
    <property type="molecule type" value="Genomic_DNA"/>
</dbReference>
<accession>A0A1F5MHG7</accession>